<proteinExistence type="evidence at transcript level"/>
<dbReference type="AGR" id="MGI:2149837"/>
<feature type="compositionally biased region" description="Basic and acidic residues" evidence="1">
    <location>
        <begin position="28"/>
        <end position="38"/>
    </location>
</feature>
<organism evidence="2">
    <name type="scientific">Mus musculus</name>
    <name type="common">Mouse</name>
    <dbReference type="NCBI Taxonomy" id="10090"/>
    <lineage>
        <taxon>Eukaryota</taxon>
        <taxon>Metazoa</taxon>
        <taxon>Chordata</taxon>
        <taxon>Craniata</taxon>
        <taxon>Vertebrata</taxon>
        <taxon>Euteleostomi</taxon>
        <taxon>Mammalia</taxon>
        <taxon>Eutheria</taxon>
        <taxon>Euarchontoglires</taxon>
        <taxon>Glires</taxon>
        <taxon>Rodentia</taxon>
        <taxon>Myomorpha</taxon>
        <taxon>Muroidea</taxon>
        <taxon>Muridae</taxon>
        <taxon>Murinae</taxon>
        <taxon>Mus</taxon>
        <taxon>Mus</taxon>
    </lineage>
</organism>
<name>Q9JM85_MOUSE</name>
<dbReference type="AlphaFoldDB" id="Q9JM85"/>
<gene>
    <name evidence="3" type="primary">Etos1</name>
    <name evidence="2" type="synonym">DD64</name>
</gene>
<protein>
    <submittedName>
        <fullName evidence="2">DD64 protein</fullName>
    </submittedName>
</protein>
<feature type="compositionally biased region" description="Polar residues" evidence="1">
    <location>
        <begin position="77"/>
        <end position="92"/>
    </location>
</feature>
<evidence type="ECO:0000256" key="1">
    <source>
        <dbReference type="SAM" id="MobiDB-lite"/>
    </source>
</evidence>
<dbReference type="EMBL" id="AB036742">
    <property type="protein sequence ID" value="BAA95410.1"/>
    <property type="molecule type" value="mRNA"/>
</dbReference>
<evidence type="ECO:0000313" key="3">
    <source>
        <dbReference type="MGI" id="MGI:2149837"/>
    </source>
</evidence>
<feature type="region of interest" description="Disordered" evidence="1">
    <location>
        <begin position="25"/>
        <end position="97"/>
    </location>
</feature>
<feature type="compositionally biased region" description="Polar residues" evidence="1">
    <location>
        <begin position="55"/>
        <end position="69"/>
    </location>
</feature>
<reference evidence="2" key="1">
    <citation type="journal article" date="2001" name="Cytogenet. Cell Genet.">
        <title>Isolation of novel mouse genes associated with ectopic ossification by differential display method using ttw, a mouse model for ectopic ossification.</title>
        <authorList>
            <person name="Koshizuka Y."/>
            <person name="Ikegawa S."/>
            <person name="Sano M."/>
            <person name="Nakamura K."/>
            <person name="Nakamura Y."/>
        </authorList>
    </citation>
    <scope>NUCLEOTIDE SEQUENCE</scope>
</reference>
<accession>Q9JM85</accession>
<dbReference type="MGI" id="MGI:2149837">
    <property type="gene designation" value="Etos1"/>
</dbReference>
<evidence type="ECO:0000313" key="2">
    <source>
        <dbReference type="EMBL" id="BAA95410.1"/>
    </source>
</evidence>
<sequence length="150" mass="17248">MAIFAHPFPCGEGLPQSHTSVLTQPLRVPKEKPRDWKHTRLRPSVRQILEEPTRLSPTTSHSQQSIPSRQHQKRGGQAQNKSEARQRQLNGREQSHRSHMVYLCTKGQGSRYVPFLSQLGFLLLQRDTRSKARRGGQSSSCLHFHIMVHR</sequence>